<feature type="compositionally biased region" description="Basic and acidic residues" evidence="6">
    <location>
        <begin position="697"/>
        <end position="720"/>
    </location>
</feature>
<evidence type="ECO:0000313" key="9">
    <source>
        <dbReference type="Proteomes" id="UP000799438"/>
    </source>
</evidence>
<dbReference type="InterPro" id="IPR000504">
    <property type="entry name" value="RRM_dom"/>
</dbReference>
<dbReference type="CDD" id="cd12676">
    <property type="entry name" value="RRM3_Nop4p"/>
    <property type="match status" value="1"/>
</dbReference>
<dbReference type="RefSeq" id="XP_033399321.1">
    <property type="nucleotide sequence ID" value="XM_033538860.1"/>
</dbReference>
<dbReference type="InterPro" id="IPR051945">
    <property type="entry name" value="RRM_MRD1_RNA_proc_ribogen"/>
</dbReference>
<dbReference type="InterPro" id="IPR012677">
    <property type="entry name" value="Nucleotide-bd_a/b_plait_sf"/>
</dbReference>
<dbReference type="SUPFAM" id="SSF54928">
    <property type="entry name" value="RNA-binding domain, RBD"/>
    <property type="match status" value="3"/>
</dbReference>
<feature type="region of interest" description="Disordered" evidence="6">
    <location>
        <begin position="662"/>
        <end position="742"/>
    </location>
</feature>
<feature type="compositionally biased region" description="Basic and acidic residues" evidence="6">
    <location>
        <begin position="663"/>
        <end position="688"/>
    </location>
</feature>
<accession>A0A6A6BHI3</accession>
<feature type="compositionally biased region" description="Low complexity" evidence="6">
    <location>
        <begin position="260"/>
        <end position="275"/>
    </location>
</feature>
<sequence>MGPSRKRQRISEDGAAAPAAAAETTQEPAANDASAAQSETVKAEPQNAPRRQLFIRSLPATVTNDDLTEHFSQSFPIKHAVVVTDKETKLCKGYGFVTFADAEDAARAKEEFNGSEIQGRKMRVDIAEPRQRDTEHKTSTPAKASIEAKQKREDAKALATQSKLIIRNLPWSIKTPEQLSVLFRSYGKVKYAVIPKKGSGMLAGYGFVTLRGRKNAEKALEGINGKEVDGRTLAVDWAVEKEAWEKAQDDEDEEEKEDANAQAEDAGSEAASEGEGASDDEGASEDDDDENEDDEDEDDDDEDEDEDDEDDMDVDEPAPHRPSSANSTLFIRNLPFTCDDESLHDHFEQFGAVRYARIVMDHATERPRGTGFVCFYNDEDAINCLKGAPKHQAPRNPQDRSAPLAAHSVLQNEDSDATGQYTMDGRVLHVTMAVNKSEAEKLTAEGVAFRGNRDKDKRKLYLLQEGSIATNSPMYQLLAPAEISMREASAKQRKQLVESNPSLHLSLTRLSVRNLPRSITSKDLKQLAREAVVGFAKDVKEGKRQRLSREELERGSEEMAEAEKERKAKGKGVVRQAKIVFEGREGGKIEEKSGAGRSRGYGFIEYYTHRSALMGLRWLNGHALGYQAVEGKKGKKPTPEDIQDRKKRLIVEFALENAQVVQRRKEKEVKMREKPKADADGEARDGKRQGSQKRKRGQDEGDEAKSKDEKSSAAKDEKLAKQSRIIARKRQLRRARNKGTRA</sequence>
<evidence type="ECO:0000313" key="8">
    <source>
        <dbReference type="EMBL" id="KAF2143609.1"/>
    </source>
</evidence>
<feature type="region of interest" description="Disordered" evidence="6">
    <location>
        <begin position="1"/>
        <end position="51"/>
    </location>
</feature>
<dbReference type="CDD" id="cd12677">
    <property type="entry name" value="RRM4_Nop4p"/>
    <property type="match status" value="1"/>
</dbReference>
<feature type="compositionally biased region" description="Basic and acidic residues" evidence="6">
    <location>
        <begin position="544"/>
        <end position="566"/>
    </location>
</feature>
<keyword evidence="4" id="KW-0539">Nucleus</keyword>
<dbReference type="InterPro" id="IPR035979">
    <property type="entry name" value="RBD_domain_sf"/>
</dbReference>
<protein>
    <recommendedName>
        <fullName evidence="7">RRM domain-containing protein</fullName>
    </recommendedName>
</protein>
<feature type="compositionally biased region" description="Acidic residues" evidence="6">
    <location>
        <begin position="276"/>
        <end position="316"/>
    </location>
</feature>
<dbReference type="FunFam" id="3.30.70.330:FF:000406">
    <property type="entry name" value="Related to Nucleolar protein NOP4"/>
    <property type="match status" value="1"/>
</dbReference>
<organism evidence="8 9">
    <name type="scientific">Aplosporella prunicola CBS 121167</name>
    <dbReference type="NCBI Taxonomy" id="1176127"/>
    <lineage>
        <taxon>Eukaryota</taxon>
        <taxon>Fungi</taxon>
        <taxon>Dikarya</taxon>
        <taxon>Ascomycota</taxon>
        <taxon>Pezizomycotina</taxon>
        <taxon>Dothideomycetes</taxon>
        <taxon>Dothideomycetes incertae sedis</taxon>
        <taxon>Botryosphaeriales</taxon>
        <taxon>Aplosporellaceae</taxon>
        <taxon>Aplosporella</taxon>
    </lineage>
</organism>
<dbReference type="InterPro" id="IPR034808">
    <property type="entry name" value="Nop4p_RRM3"/>
</dbReference>
<evidence type="ECO:0000256" key="4">
    <source>
        <dbReference type="ARBA" id="ARBA00023242"/>
    </source>
</evidence>
<feature type="domain" description="RRM" evidence="7">
    <location>
        <begin position="162"/>
        <end position="240"/>
    </location>
</feature>
<feature type="compositionally biased region" description="Acidic residues" evidence="6">
    <location>
        <begin position="248"/>
        <end position="257"/>
    </location>
</feature>
<evidence type="ECO:0000256" key="2">
    <source>
        <dbReference type="ARBA" id="ARBA00022737"/>
    </source>
</evidence>
<dbReference type="OrthoDB" id="267048at2759"/>
<evidence type="ECO:0000256" key="5">
    <source>
        <dbReference type="PROSITE-ProRule" id="PRU00176"/>
    </source>
</evidence>
<evidence type="ECO:0000256" key="6">
    <source>
        <dbReference type="SAM" id="MobiDB-lite"/>
    </source>
</evidence>
<dbReference type="GeneID" id="54296356"/>
<dbReference type="PROSITE" id="PS50102">
    <property type="entry name" value="RRM"/>
    <property type="match status" value="4"/>
</dbReference>
<feature type="compositionally biased region" description="Low complexity" evidence="6">
    <location>
        <begin position="15"/>
        <end position="30"/>
    </location>
</feature>
<dbReference type="PANTHER" id="PTHR48039:SF5">
    <property type="entry name" value="RNA-BINDING PROTEIN 28"/>
    <property type="match status" value="1"/>
</dbReference>
<dbReference type="SMART" id="SM00360">
    <property type="entry name" value="RRM"/>
    <property type="match status" value="4"/>
</dbReference>
<keyword evidence="2" id="KW-0677">Repeat</keyword>
<dbReference type="PANTHER" id="PTHR48039">
    <property type="entry name" value="RNA-BINDING MOTIF PROTEIN 14B"/>
    <property type="match status" value="1"/>
</dbReference>
<dbReference type="AlphaFoldDB" id="A0A6A6BHI3"/>
<dbReference type="InterPro" id="IPR034809">
    <property type="entry name" value="Nop4_RRM4"/>
</dbReference>
<dbReference type="Pfam" id="PF00076">
    <property type="entry name" value="RRM_1"/>
    <property type="match status" value="3"/>
</dbReference>
<feature type="compositionally biased region" description="Basic residues" evidence="6">
    <location>
        <begin position="726"/>
        <end position="742"/>
    </location>
</feature>
<evidence type="ECO:0000259" key="7">
    <source>
        <dbReference type="PROSITE" id="PS50102"/>
    </source>
</evidence>
<dbReference type="GO" id="GO:0005730">
    <property type="term" value="C:nucleolus"/>
    <property type="evidence" value="ECO:0007669"/>
    <property type="project" value="TreeGrafter"/>
</dbReference>
<keyword evidence="9" id="KW-1185">Reference proteome</keyword>
<gene>
    <name evidence="8" type="ORF">K452DRAFT_267824</name>
</gene>
<dbReference type="EMBL" id="ML995481">
    <property type="protein sequence ID" value="KAF2143609.1"/>
    <property type="molecule type" value="Genomic_DNA"/>
</dbReference>
<evidence type="ECO:0000256" key="1">
    <source>
        <dbReference type="ARBA" id="ARBA00004123"/>
    </source>
</evidence>
<feature type="region of interest" description="Disordered" evidence="6">
    <location>
        <begin position="244"/>
        <end position="326"/>
    </location>
</feature>
<evidence type="ECO:0000256" key="3">
    <source>
        <dbReference type="ARBA" id="ARBA00022884"/>
    </source>
</evidence>
<reference evidence="8" key="1">
    <citation type="journal article" date="2020" name="Stud. Mycol.">
        <title>101 Dothideomycetes genomes: a test case for predicting lifestyles and emergence of pathogens.</title>
        <authorList>
            <person name="Haridas S."/>
            <person name="Albert R."/>
            <person name="Binder M."/>
            <person name="Bloem J."/>
            <person name="Labutti K."/>
            <person name="Salamov A."/>
            <person name="Andreopoulos B."/>
            <person name="Baker S."/>
            <person name="Barry K."/>
            <person name="Bills G."/>
            <person name="Bluhm B."/>
            <person name="Cannon C."/>
            <person name="Castanera R."/>
            <person name="Culley D."/>
            <person name="Daum C."/>
            <person name="Ezra D."/>
            <person name="Gonzalez J."/>
            <person name="Henrissat B."/>
            <person name="Kuo A."/>
            <person name="Liang C."/>
            <person name="Lipzen A."/>
            <person name="Lutzoni F."/>
            <person name="Magnuson J."/>
            <person name="Mondo S."/>
            <person name="Nolan M."/>
            <person name="Ohm R."/>
            <person name="Pangilinan J."/>
            <person name="Park H.-J."/>
            <person name="Ramirez L."/>
            <person name="Alfaro M."/>
            <person name="Sun H."/>
            <person name="Tritt A."/>
            <person name="Yoshinaga Y."/>
            <person name="Zwiers L.-H."/>
            <person name="Turgeon B."/>
            <person name="Goodwin S."/>
            <person name="Spatafora J."/>
            <person name="Crous P."/>
            <person name="Grigoriev I."/>
        </authorList>
    </citation>
    <scope>NUCLEOTIDE SEQUENCE</scope>
    <source>
        <strain evidence="8">CBS 121167</strain>
    </source>
</reference>
<name>A0A6A6BHI3_9PEZI</name>
<dbReference type="Proteomes" id="UP000799438">
    <property type="component" value="Unassembled WGS sequence"/>
</dbReference>
<feature type="region of interest" description="Disordered" evidence="6">
    <location>
        <begin position="544"/>
        <end position="568"/>
    </location>
</feature>
<dbReference type="Gene3D" id="3.30.70.330">
    <property type="match status" value="4"/>
</dbReference>
<comment type="subcellular location">
    <subcellularLocation>
        <location evidence="1">Nucleus</location>
    </subcellularLocation>
</comment>
<feature type="domain" description="RRM" evidence="7">
    <location>
        <begin position="327"/>
        <end position="435"/>
    </location>
</feature>
<keyword evidence="3 5" id="KW-0694">RNA-binding</keyword>
<proteinExistence type="predicted"/>
<dbReference type="GO" id="GO:0003729">
    <property type="term" value="F:mRNA binding"/>
    <property type="evidence" value="ECO:0007669"/>
    <property type="project" value="TreeGrafter"/>
</dbReference>
<feature type="domain" description="RRM" evidence="7">
    <location>
        <begin position="51"/>
        <end position="129"/>
    </location>
</feature>
<feature type="domain" description="RRM" evidence="7">
    <location>
        <begin position="508"/>
        <end position="656"/>
    </location>
</feature>